<feature type="region of interest" description="Disordered" evidence="1">
    <location>
        <begin position="105"/>
        <end position="126"/>
    </location>
</feature>
<evidence type="ECO:0000313" key="3">
    <source>
        <dbReference type="Proteomes" id="UP000317650"/>
    </source>
</evidence>
<comment type="caution">
    <text evidence="2">The sequence shown here is derived from an EMBL/GenBank/DDBJ whole genome shotgun (WGS) entry which is preliminary data.</text>
</comment>
<feature type="region of interest" description="Disordered" evidence="1">
    <location>
        <begin position="19"/>
        <end position="58"/>
    </location>
</feature>
<dbReference type="EMBL" id="PYDT01000002">
    <property type="protein sequence ID" value="THU68525.1"/>
    <property type="molecule type" value="Genomic_DNA"/>
</dbReference>
<protein>
    <submittedName>
        <fullName evidence="2">Uncharacterized protein</fullName>
    </submittedName>
</protein>
<name>A0A4V4H8P9_MUSBA</name>
<keyword evidence="3" id="KW-1185">Reference proteome</keyword>
<gene>
    <name evidence="2" type="ORF">C4D60_Mb08t04800</name>
</gene>
<organism evidence="2 3">
    <name type="scientific">Musa balbisiana</name>
    <name type="common">Banana</name>
    <dbReference type="NCBI Taxonomy" id="52838"/>
    <lineage>
        <taxon>Eukaryota</taxon>
        <taxon>Viridiplantae</taxon>
        <taxon>Streptophyta</taxon>
        <taxon>Embryophyta</taxon>
        <taxon>Tracheophyta</taxon>
        <taxon>Spermatophyta</taxon>
        <taxon>Magnoliopsida</taxon>
        <taxon>Liliopsida</taxon>
        <taxon>Zingiberales</taxon>
        <taxon>Musaceae</taxon>
        <taxon>Musa</taxon>
    </lineage>
</organism>
<sequence length="126" mass="14424">MEEDDEVLSYVEDEIPHVEKKTCYRQGDNGDAPRHPSSIASQKHGLVDRPAVGGDEARQEQLRELLVEEPLRRCSPRDPYHQGDQSPTHHLLHWLRTSFRFFGPSPRNAGLAGSQNTDFHPSQWSR</sequence>
<dbReference type="Proteomes" id="UP000317650">
    <property type="component" value="Chromosome 8"/>
</dbReference>
<evidence type="ECO:0000256" key="1">
    <source>
        <dbReference type="SAM" id="MobiDB-lite"/>
    </source>
</evidence>
<accession>A0A4V4H8P9</accession>
<feature type="compositionally biased region" description="Polar residues" evidence="1">
    <location>
        <begin position="113"/>
        <end position="126"/>
    </location>
</feature>
<reference evidence="2 3" key="1">
    <citation type="journal article" date="2019" name="Nat. Plants">
        <title>Genome sequencing of Musa balbisiana reveals subgenome evolution and function divergence in polyploid bananas.</title>
        <authorList>
            <person name="Yao X."/>
        </authorList>
    </citation>
    <scope>NUCLEOTIDE SEQUENCE [LARGE SCALE GENOMIC DNA]</scope>
    <source>
        <strain evidence="3">cv. DH-PKW</strain>
        <tissue evidence="2">Leaves</tissue>
    </source>
</reference>
<feature type="region of interest" description="Disordered" evidence="1">
    <location>
        <begin position="68"/>
        <end position="87"/>
    </location>
</feature>
<feature type="compositionally biased region" description="Basic and acidic residues" evidence="1">
    <location>
        <begin position="68"/>
        <end position="81"/>
    </location>
</feature>
<dbReference type="AlphaFoldDB" id="A0A4V4H8P9"/>
<evidence type="ECO:0000313" key="2">
    <source>
        <dbReference type="EMBL" id="THU68525.1"/>
    </source>
</evidence>
<proteinExistence type="predicted"/>